<evidence type="ECO:0000313" key="2">
    <source>
        <dbReference type="EMBL" id="GGN82535.1"/>
    </source>
</evidence>
<proteinExistence type="predicted"/>
<dbReference type="PRINTS" id="PR00111">
    <property type="entry name" value="ABHYDROLASE"/>
</dbReference>
<dbReference type="InterPro" id="IPR029058">
    <property type="entry name" value="AB_hydrolase_fold"/>
</dbReference>
<evidence type="ECO:0000259" key="1">
    <source>
        <dbReference type="Pfam" id="PF12697"/>
    </source>
</evidence>
<protein>
    <recommendedName>
        <fullName evidence="1">AB hydrolase-1 domain-containing protein</fullName>
    </recommendedName>
</protein>
<dbReference type="SUPFAM" id="SSF53474">
    <property type="entry name" value="alpha/beta-Hydrolases"/>
    <property type="match status" value="1"/>
</dbReference>
<dbReference type="PANTHER" id="PTHR43139:SF52">
    <property type="entry name" value="SI:DKEY-122A22.2"/>
    <property type="match status" value="1"/>
</dbReference>
<sequence>MSTARAADAVEHGTREGETVLLVHGNSVAGWSWAPQVALLPHRHLLTPDLPGFGGRHREPWPGLDGATDDLAAIVAERAVGGRAHVVGLSLGGMLGVRLAARHPELVRSLLVSGAPLVGVGRGTAVAARSQVGLWDRRWYWRALATAMRLDADVRARFVDDGLRLGSRTGGRVLEDVLAPSLPSSLPYRGRLVAVAGEREPRDARRAFEALRAIAPQLETWIAPGMHHQWSAEDPERFSAMVEAVADGAPWPPDQPTTPAD</sequence>
<dbReference type="InterPro" id="IPR052370">
    <property type="entry name" value="Meta-cleavage_hydrolase"/>
</dbReference>
<name>A0ABQ2KG42_9MICO</name>
<comment type="caution">
    <text evidence="2">The sequence shown here is derived from an EMBL/GenBank/DDBJ whole genome shotgun (WGS) entry which is preliminary data.</text>
</comment>
<gene>
    <name evidence="2" type="ORF">GCM10010968_12430</name>
</gene>
<organism evidence="2 3">
    <name type="scientific">Agrococcus terreus</name>
    <dbReference type="NCBI Taxonomy" id="574649"/>
    <lineage>
        <taxon>Bacteria</taxon>
        <taxon>Bacillati</taxon>
        <taxon>Actinomycetota</taxon>
        <taxon>Actinomycetes</taxon>
        <taxon>Micrococcales</taxon>
        <taxon>Microbacteriaceae</taxon>
        <taxon>Agrococcus</taxon>
    </lineage>
</organism>
<accession>A0ABQ2KG42</accession>
<dbReference type="Proteomes" id="UP000626982">
    <property type="component" value="Unassembled WGS sequence"/>
</dbReference>
<feature type="domain" description="AB hydrolase-1" evidence="1">
    <location>
        <begin position="20"/>
        <end position="239"/>
    </location>
</feature>
<dbReference type="InterPro" id="IPR000073">
    <property type="entry name" value="AB_hydrolase_1"/>
</dbReference>
<keyword evidence="3" id="KW-1185">Reference proteome</keyword>
<dbReference type="EMBL" id="BMLM01000001">
    <property type="protein sequence ID" value="GGN82535.1"/>
    <property type="molecule type" value="Genomic_DNA"/>
</dbReference>
<evidence type="ECO:0000313" key="3">
    <source>
        <dbReference type="Proteomes" id="UP000626982"/>
    </source>
</evidence>
<dbReference type="PANTHER" id="PTHR43139">
    <property type="entry name" value="SI:DKEY-122A22.2"/>
    <property type="match status" value="1"/>
</dbReference>
<dbReference type="RefSeq" id="WP_188717146.1">
    <property type="nucleotide sequence ID" value="NZ_BAABBD010000002.1"/>
</dbReference>
<dbReference type="Gene3D" id="3.40.50.1820">
    <property type="entry name" value="alpha/beta hydrolase"/>
    <property type="match status" value="1"/>
</dbReference>
<dbReference type="Pfam" id="PF12697">
    <property type="entry name" value="Abhydrolase_6"/>
    <property type="match status" value="1"/>
</dbReference>
<reference evidence="3" key="1">
    <citation type="journal article" date="2019" name="Int. J. Syst. Evol. Microbiol.">
        <title>The Global Catalogue of Microorganisms (GCM) 10K type strain sequencing project: providing services to taxonomists for standard genome sequencing and annotation.</title>
        <authorList>
            <consortium name="The Broad Institute Genomics Platform"/>
            <consortium name="The Broad Institute Genome Sequencing Center for Infectious Disease"/>
            <person name="Wu L."/>
            <person name="Ma J."/>
        </authorList>
    </citation>
    <scope>NUCLEOTIDE SEQUENCE [LARGE SCALE GENOMIC DNA]</scope>
    <source>
        <strain evidence="3">CGMCC 1.6960</strain>
    </source>
</reference>